<gene>
    <name evidence="6" type="ORF">A4X03_0g644</name>
    <name evidence="5" type="ORF">JKIAZH3_G8095</name>
</gene>
<dbReference type="Gene3D" id="1.10.20.10">
    <property type="entry name" value="Histone, subunit A"/>
    <property type="match status" value="1"/>
</dbReference>
<feature type="region of interest" description="Disordered" evidence="3">
    <location>
        <begin position="1"/>
        <end position="23"/>
    </location>
</feature>
<evidence type="ECO:0000313" key="6">
    <source>
        <dbReference type="EMBL" id="KAE8264867.1"/>
    </source>
</evidence>
<dbReference type="EMBL" id="LWDD02000041">
    <property type="protein sequence ID" value="KAE8264867.1"/>
    <property type="molecule type" value="Genomic_DNA"/>
</dbReference>
<name>A0A177VBF9_9BASI</name>
<feature type="domain" description="Transcription factor CBF/NF-Y/archaeal histone" evidence="4">
    <location>
        <begin position="26"/>
        <end position="90"/>
    </location>
</feature>
<dbReference type="GO" id="GO:0051123">
    <property type="term" value="P:RNA polymerase II preinitiation complex assembly"/>
    <property type="evidence" value="ECO:0007669"/>
    <property type="project" value="TreeGrafter"/>
</dbReference>
<reference evidence="6" key="1">
    <citation type="submission" date="2016-04" db="EMBL/GenBank/DDBJ databases">
        <authorList>
            <person name="Nguyen H.D."/>
            <person name="Kesanakurti P."/>
            <person name="Cullis J."/>
            <person name="Levesque C.A."/>
            <person name="Hambleton S."/>
        </authorList>
    </citation>
    <scope>NUCLEOTIDE SEQUENCE</scope>
    <source>
        <strain evidence="6">DAOMC 238032</strain>
    </source>
</reference>
<keyword evidence="2" id="KW-0539">Nucleus</keyword>
<feature type="compositionally biased region" description="Gly residues" evidence="3">
    <location>
        <begin position="7"/>
        <end position="20"/>
    </location>
</feature>
<dbReference type="InterPro" id="IPR042225">
    <property type="entry name" value="Ncb2"/>
</dbReference>
<evidence type="ECO:0000256" key="1">
    <source>
        <dbReference type="ARBA" id="ARBA00004123"/>
    </source>
</evidence>
<evidence type="ECO:0000256" key="2">
    <source>
        <dbReference type="ARBA" id="ARBA00023242"/>
    </source>
</evidence>
<sequence>MSDDEGSNGGRDGGGGGGGFGDDDLSLPKATVYKIISESLPEDITCSKETRDILLDCCHEFINLISSESNDICERGAKKTIAPEHVVQALNDLGFKVFVKDVQDVLQDHKKLVKDREKKSTRMESSGMTQEELIRRQDELFAASKARYEATNPDNPAAASGSS</sequence>
<dbReference type="Proteomes" id="UP000077671">
    <property type="component" value="Unassembled WGS sequence"/>
</dbReference>
<dbReference type="CDD" id="cd22905">
    <property type="entry name" value="HFD_Dr1"/>
    <property type="match status" value="1"/>
</dbReference>
<evidence type="ECO:0000256" key="3">
    <source>
        <dbReference type="SAM" id="MobiDB-lite"/>
    </source>
</evidence>
<dbReference type="FunFam" id="1.10.20.10:FF:000019">
    <property type="entry name" value="Negative cofactor 2 beta"/>
    <property type="match status" value="1"/>
</dbReference>
<dbReference type="GO" id="GO:0000122">
    <property type="term" value="P:negative regulation of transcription by RNA polymerase II"/>
    <property type="evidence" value="ECO:0007669"/>
    <property type="project" value="InterPro"/>
</dbReference>
<dbReference type="AlphaFoldDB" id="A0A177VBF9"/>
<comment type="caution">
    <text evidence="6">The sequence shown here is derived from an EMBL/GenBank/DDBJ whole genome shotgun (WGS) entry which is preliminary data.</text>
</comment>
<dbReference type="GO" id="GO:0046982">
    <property type="term" value="F:protein heterodimerization activity"/>
    <property type="evidence" value="ECO:0007669"/>
    <property type="project" value="InterPro"/>
</dbReference>
<proteinExistence type="predicted"/>
<dbReference type="InterPro" id="IPR009072">
    <property type="entry name" value="Histone-fold"/>
</dbReference>
<dbReference type="PANTHER" id="PTHR46138">
    <property type="entry name" value="PROTEIN DR1"/>
    <property type="match status" value="1"/>
</dbReference>
<reference evidence="5" key="3">
    <citation type="submission" date="2020-10" db="EMBL/GenBank/DDBJ databases">
        <authorList>
            <person name="Sedaghatjoo S."/>
        </authorList>
    </citation>
    <scope>NUCLEOTIDE SEQUENCE</scope>
    <source>
        <strain evidence="5">AZH3</strain>
    </source>
</reference>
<dbReference type="PANTHER" id="PTHR46138:SF1">
    <property type="entry name" value="PROTEIN DR1"/>
    <property type="match status" value="1"/>
</dbReference>
<dbReference type="Pfam" id="PF00808">
    <property type="entry name" value="CBFD_NFYB_HMF"/>
    <property type="match status" value="1"/>
</dbReference>
<keyword evidence="8" id="KW-1185">Reference proteome</keyword>
<evidence type="ECO:0000313" key="7">
    <source>
        <dbReference type="Proteomes" id="UP000077671"/>
    </source>
</evidence>
<dbReference type="GO" id="GO:0016251">
    <property type="term" value="F:RNA polymerase II general transcription initiation factor activity"/>
    <property type="evidence" value="ECO:0007669"/>
    <property type="project" value="TreeGrafter"/>
</dbReference>
<organism evidence="6 7">
    <name type="scientific">Tilletia caries</name>
    <name type="common">wheat bunt fungus</name>
    <dbReference type="NCBI Taxonomy" id="13290"/>
    <lineage>
        <taxon>Eukaryota</taxon>
        <taxon>Fungi</taxon>
        <taxon>Dikarya</taxon>
        <taxon>Basidiomycota</taxon>
        <taxon>Ustilaginomycotina</taxon>
        <taxon>Exobasidiomycetes</taxon>
        <taxon>Tilletiales</taxon>
        <taxon>Tilletiaceae</taxon>
        <taxon>Tilletia</taxon>
    </lineage>
</organism>
<evidence type="ECO:0000313" key="5">
    <source>
        <dbReference type="EMBL" id="CAD6920805.1"/>
    </source>
</evidence>
<reference evidence="6" key="2">
    <citation type="journal article" date="2019" name="IMA Fungus">
        <title>Genome sequencing and comparison of five Tilletia species to identify candidate genes for the detection of regulated species infecting wheat.</title>
        <authorList>
            <person name="Nguyen H.D.T."/>
            <person name="Sultana T."/>
            <person name="Kesanakurti P."/>
            <person name="Hambleton S."/>
        </authorList>
    </citation>
    <scope>NUCLEOTIDE SEQUENCE</scope>
    <source>
        <strain evidence="6">DAOMC 238032</strain>
    </source>
</reference>
<comment type="subcellular location">
    <subcellularLocation>
        <location evidence="1">Nucleus</location>
    </subcellularLocation>
</comment>
<dbReference type="EMBL" id="CAJHJG010002523">
    <property type="protein sequence ID" value="CAD6920805.1"/>
    <property type="molecule type" value="Genomic_DNA"/>
</dbReference>
<evidence type="ECO:0000259" key="4">
    <source>
        <dbReference type="Pfam" id="PF00808"/>
    </source>
</evidence>
<dbReference type="SUPFAM" id="SSF47113">
    <property type="entry name" value="Histone-fold"/>
    <property type="match status" value="1"/>
</dbReference>
<dbReference type="Proteomes" id="UP000836402">
    <property type="component" value="Unassembled WGS sequence"/>
</dbReference>
<dbReference type="InterPro" id="IPR003958">
    <property type="entry name" value="CBFA_NFYB_domain"/>
</dbReference>
<accession>A0A177VBF9</accession>
<dbReference type="GO" id="GO:0017054">
    <property type="term" value="C:negative cofactor 2 complex"/>
    <property type="evidence" value="ECO:0007669"/>
    <property type="project" value="InterPro"/>
</dbReference>
<dbReference type="GO" id="GO:0017025">
    <property type="term" value="F:TBP-class protein binding"/>
    <property type="evidence" value="ECO:0007669"/>
    <property type="project" value="TreeGrafter"/>
</dbReference>
<evidence type="ECO:0000313" key="8">
    <source>
        <dbReference type="Proteomes" id="UP000836402"/>
    </source>
</evidence>
<protein>
    <recommendedName>
        <fullName evidence="4">Transcription factor CBF/NF-Y/archaeal histone domain-containing protein</fullName>
    </recommendedName>
</protein>